<dbReference type="EMBL" id="MFKT01000005">
    <property type="protein sequence ID" value="OGG54054.1"/>
    <property type="molecule type" value="Genomic_DNA"/>
</dbReference>
<accession>A0A1F6CY04</accession>
<proteinExistence type="inferred from homology"/>
<evidence type="ECO:0000256" key="3">
    <source>
        <dbReference type="ARBA" id="ARBA00022448"/>
    </source>
</evidence>
<dbReference type="InterPro" id="IPR012187">
    <property type="entry name" value="Disulphide_bond_form_BdbC"/>
</dbReference>
<name>A0A1F6CY04_9BACT</name>
<comment type="subcellular location">
    <subcellularLocation>
        <location evidence="1">Membrane</location>
        <topology evidence="1">Multi-pass membrane protein</topology>
    </subcellularLocation>
</comment>
<dbReference type="InterPro" id="IPR003752">
    <property type="entry name" value="DiS_bond_form_DsbB/BdbC"/>
</dbReference>
<dbReference type="AlphaFoldDB" id="A0A1F6CY04"/>
<evidence type="ECO:0000256" key="5">
    <source>
        <dbReference type="ARBA" id="ARBA00022982"/>
    </source>
</evidence>
<dbReference type="GO" id="GO:0015035">
    <property type="term" value="F:protein-disulfide reductase activity"/>
    <property type="evidence" value="ECO:0007669"/>
    <property type="project" value="InterPro"/>
</dbReference>
<comment type="caution">
    <text evidence="13">The sequence shown here is derived from an EMBL/GenBank/DDBJ whole genome shotgun (WGS) entry which is preliminary data.</text>
</comment>
<evidence type="ECO:0000256" key="11">
    <source>
        <dbReference type="ARBA" id="ARBA00023284"/>
    </source>
</evidence>
<evidence type="ECO:0000256" key="9">
    <source>
        <dbReference type="ARBA" id="ARBA00023157"/>
    </source>
</evidence>
<dbReference type="Pfam" id="PF02600">
    <property type="entry name" value="DsbB"/>
    <property type="match status" value="1"/>
</dbReference>
<dbReference type="PIRSF" id="PIRSF036659">
    <property type="entry name" value="BdbC"/>
    <property type="match status" value="1"/>
</dbReference>
<gene>
    <name evidence="13" type="ORF">A2851_05810</name>
</gene>
<protein>
    <recommendedName>
        <fullName evidence="15">2-oxoglutarate dehydrogenase</fullName>
    </recommendedName>
</protein>
<dbReference type="InterPro" id="IPR023380">
    <property type="entry name" value="DsbB-like_sf"/>
</dbReference>
<dbReference type="GO" id="GO:0016020">
    <property type="term" value="C:membrane"/>
    <property type="evidence" value="ECO:0007669"/>
    <property type="project" value="UniProtKB-SubCell"/>
</dbReference>
<keyword evidence="11" id="KW-0676">Redox-active center</keyword>
<evidence type="ECO:0000313" key="13">
    <source>
        <dbReference type="EMBL" id="OGG54054.1"/>
    </source>
</evidence>
<feature type="transmembrane region" description="Helical" evidence="12">
    <location>
        <begin position="55"/>
        <end position="72"/>
    </location>
</feature>
<keyword evidence="6 12" id="KW-1133">Transmembrane helix</keyword>
<evidence type="ECO:0000256" key="7">
    <source>
        <dbReference type="ARBA" id="ARBA00023002"/>
    </source>
</evidence>
<sequence>MFSVALVATSVSLFFSEIAMFQPCRFCWMQRIFMYPQVILLGGALFWKDRNIARYILLLSLVGIAISIFHYGEQVQSMLYPELFDPLTPCDLSGVSCRATYVLEYGYITIPLMAGTAFLLNIIGSTTMLLAKKN</sequence>
<dbReference type="GO" id="GO:0006457">
    <property type="term" value="P:protein folding"/>
    <property type="evidence" value="ECO:0007669"/>
    <property type="project" value="InterPro"/>
</dbReference>
<dbReference type="Proteomes" id="UP000176863">
    <property type="component" value="Unassembled WGS sequence"/>
</dbReference>
<evidence type="ECO:0000256" key="4">
    <source>
        <dbReference type="ARBA" id="ARBA00022692"/>
    </source>
</evidence>
<keyword evidence="10" id="KW-0143">Chaperone</keyword>
<keyword evidence="5" id="KW-0249">Electron transport</keyword>
<evidence type="ECO:0000256" key="10">
    <source>
        <dbReference type="ARBA" id="ARBA00023186"/>
    </source>
</evidence>
<evidence type="ECO:0008006" key="15">
    <source>
        <dbReference type="Google" id="ProtNLM"/>
    </source>
</evidence>
<dbReference type="SUPFAM" id="SSF158442">
    <property type="entry name" value="DsbB-like"/>
    <property type="match status" value="1"/>
</dbReference>
<dbReference type="STRING" id="1798480.A2851_05810"/>
<evidence type="ECO:0000256" key="6">
    <source>
        <dbReference type="ARBA" id="ARBA00022989"/>
    </source>
</evidence>
<organism evidence="13 14">
    <name type="scientific">Candidatus Kaiserbacteria bacterium RIFCSPHIGHO2_01_FULL_53_29</name>
    <dbReference type="NCBI Taxonomy" id="1798480"/>
    <lineage>
        <taxon>Bacteria</taxon>
        <taxon>Candidatus Kaiseribacteriota</taxon>
    </lineage>
</organism>
<evidence type="ECO:0000256" key="1">
    <source>
        <dbReference type="ARBA" id="ARBA00004141"/>
    </source>
</evidence>
<evidence type="ECO:0000256" key="8">
    <source>
        <dbReference type="ARBA" id="ARBA00023136"/>
    </source>
</evidence>
<keyword evidence="4 12" id="KW-0812">Transmembrane</keyword>
<keyword evidence="7" id="KW-0560">Oxidoreductase</keyword>
<dbReference type="PANTHER" id="PTHR43469">
    <property type="entry name" value="DISULFIDE FORMATION PROTEIN-RELATED"/>
    <property type="match status" value="1"/>
</dbReference>
<dbReference type="PANTHER" id="PTHR43469:SF1">
    <property type="entry name" value="SPBETA PROPHAGE-DERIVED DISULFIDE BOND FORMATION PROTEIN B"/>
    <property type="match status" value="1"/>
</dbReference>
<dbReference type="Gene3D" id="1.20.1550.10">
    <property type="entry name" value="DsbB-like"/>
    <property type="match status" value="1"/>
</dbReference>
<evidence type="ECO:0000256" key="12">
    <source>
        <dbReference type="SAM" id="Phobius"/>
    </source>
</evidence>
<evidence type="ECO:0000313" key="14">
    <source>
        <dbReference type="Proteomes" id="UP000176863"/>
    </source>
</evidence>
<comment type="similarity">
    <text evidence="2">Belongs to the DsbB family. BdbC subfamily.</text>
</comment>
<keyword evidence="8 12" id="KW-0472">Membrane</keyword>
<reference evidence="13 14" key="1">
    <citation type="journal article" date="2016" name="Nat. Commun.">
        <title>Thousands of microbial genomes shed light on interconnected biogeochemical processes in an aquifer system.</title>
        <authorList>
            <person name="Anantharaman K."/>
            <person name="Brown C.T."/>
            <person name="Hug L.A."/>
            <person name="Sharon I."/>
            <person name="Castelle C.J."/>
            <person name="Probst A.J."/>
            <person name="Thomas B.C."/>
            <person name="Singh A."/>
            <person name="Wilkins M.J."/>
            <person name="Karaoz U."/>
            <person name="Brodie E.L."/>
            <person name="Williams K.H."/>
            <person name="Hubbard S.S."/>
            <person name="Banfield J.F."/>
        </authorList>
    </citation>
    <scope>NUCLEOTIDE SEQUENCE [LARGE SCALE GENOMIC DNA]</scope>
</reference>
<feature type="transmembrane region" description="Helical" evidence="12">
    <location>
        <begin position="108"/>
        <end position="131"/>
    </location>
</feature>
<feature type="transmembrane region" description="Helical" evidence="12">
    <location>
        <begin position="31"/>
        <end position="48"/>
    </location>
</feature>
<keyword evidence="9" id="KW-1015">Disulfide bond</keyword>
<evidence type="ECO:0000256" key="2">
    <source>
        <dbReference type="ARBA" id="ARBA00007602"/>
    </source>
</evidence>
<keyword evidence="3" id="KW-0813">Transport</keyword>